<dbReference type="NCBIfam" id="NF004832">
    <property type="entry name" value="PRK06184.1"/>
    <property type="match status" value="1"/>
</dbReference>
<feature type="region of interest" description="Disordered" evidence="4">
    <location>
        <begin position="421"/>
        <end position="440"/>
    </location>
</feature>
<dbReference type="Gene3D" id="3.30.70.2450">
    <property type="match status" value="1"/>
</dbReference>
<keyword evidence="3" id="KW-0274">FAD</keyword>
<organism evidence="6">
    <name type="scientific">Tunturiibacter psychrotolerans</name>
    <dbReference type="NCBI Taxonomy" id="3069686"/>
    <lineage>
        <taxon>Bacteria</taxon>
        <taxon>Pseudomonadati</taxon>
        <taxon>Acidobacteriota</taxon>
        <taxon>Terriglobia</taxon>
        <taxon>Terriglobales</taxon>
        <taxon>Acidobacteriaceae</taxon>
        <taxon>Tunturiibacter</taxon>
    </lineage>
</organism>
<evidence type="ECO:0000313" key="6">
    <source>
        <dbReference type="EMBL" id="XCB34173.1"/>
    </source>
</evidence>
<keyword evidence="6" id="KW-0560">Oxidoreductase</keyword>
<sequence>MYETTIIIAGAGPTGLTLAVDLARRGVSFRLFEAASIPFEGSRGKGIQPRTLEIFEDLGVIDAMLAAGATYPKFRTHFGSLSLRMGSLGSGKQATESVPYPNLWMVPQARTEAILRERLCELGGEVEFGKAFASFTQNERGVEVTLGDGEVVRAQYLVGCDGGRSAVRKALGLRLEGEGLDEEPMLVADVEVEGLDRADWHLWPFAKGGVIGLCSLPKTGLFQLTGRADVLGDDIEGVVRRATGYRVARVAWRSIYQPSVRMVGRYRMERVLLAGDAAHVHPPAGGQGLNTGVQDAYNLGWKLAHVVRGGLDSLLDSYEAERLPIAAAVLGLSKRLLQTRSIKRGDATNQLALHYRSSALSLGGSLGGLQAGDRMPDVRLEDGGRLFAQMGGTHATELETPEGRILIRPDGYIASIGAPSSSDYAGVSTRSVRTSNHVGR</sequence>
<name>A0AAU7ZT20_9BACT</name>
<dbReference type="PRINTS" id="PR00420">
    <property type="entry name" value="RNGMNOXGNASE"/>
</dbReference>
<dbReference type="InterPro" id="IPR050641">
    <property type="entry name" value="RIFMO-like"/>
</dbReference>
<dbReference type="EMBL" id="CP132942">
    <property type="protein sequence ID" value="XCB34173.1"/>
    <property type="molecule type" value="Genomic_DNA"/>
</dbReference>
<evidence type="ECO:0000259" key="5">
    <source>
        <dbReference type="Pfam" id="PF01494"/>
    </source>
</evidence>
<dbReference type="Gene3D" id="3.50.50.60">
    <property type="entry name" value="FAD/NAD(P)-binding domain"/>
    <property type="match status" value="1"/>
</dbReference>
<dbReference type="PANTHER" id="PTHR43004">
    <property type="entry name" value="TRK SYSTEM POTASSIUM UPTAKE PROTEIN"/>
    <property type="match status" value="1"/>
</dbReference>
<dbReference type="GO" id="GO:0016709">
    <property type="term" value="F:oxidoreductase activity, acting on paired donors, with incorporation or reduction of molecular oxygen, NAD(P)H as one donor, and incorporation of one atom of oxygen"/>
    <property type="evidence" value="ECO:0007669"/>
    <property type="project" value="UniProtKB-ARBA"/>
</dbReference>
<dbReference type="RefSeq" id="WP_353065059.1">
    <property type="nucleotide sequence ID" value="NZ_CP132942.1"/>
</dbReference>
<comment type="cofactor">
    <cofactor evidence="1">
        <name>FAD</name>
        <dbReference type="ChEBI" id="CHEBI:57692"/>
    </cofactor>
</comment>
<reference evidence="6" key="2">
    <citation type="journal article" date="2024" name="Environ. Microbiol.">
        <title>Genome analysis and description of Tunturibacter gen. nov. expands the diversity of Terriglobia in tundra soils.</title>
        <authorList>
            <person name="Messyasz A."/>
            <person name="Mannisto M.K."/>
            <person name="Kerkhof L.J."/>
            <person name="Haggblom M.M."/>
        </authorList>
    </citation>
    <scope>NUCLEOTIDE SEQUENCE</scope>
    <source>
        <strain evidence="6">X5P6</strain>
    </source>
</reference>
<protein>
    <submittedName>
        <fullName evidence="6">FAD-dependent monooxygenase</fullName>
    </submittedName>
</protein>
<evidence type="ECO:0000256" key="2">
    <source>
        <dbReference type="ARBA" id="ARBA00022630"/>
    </source>
</evidence>
<reference evidence="6" key="1">
    <citation type="submission" date="2023-08" db="EMBL/GenBank/DDBJ databases">
        <authorList>
            <person name="Messyasz A."/>
            <person name="Mannisto M.K."/>
            <person name="Kerkhof L.J."/>
            <person name="Haggblom M."/>
        </authorList>
    </citation>
    <scope>NUCLEOTIDE SEQUENCE</scope>
    <source>
        <strain evidence="6">X5P6</strain>
    </source>
</reference>
<dbReference type="KEGG" id="tpsc:RBB77_04575"/>
<gene>
    <name evidence="6" type="ORF">RBB77_04575</name>
</gene>
<evidence type="ECO:0000256" key="4">
    <source>
        <dbReference type="SAM" id="MobiDB-lite"/>
    </source>
</evidence>
<dbReference type="InterPro" id="IPR002938">
    <property type="entry name" value="FAD-bd"/>
</dbReference>
<dbReference type="GO" id="GO:0071949">
    <property type="term" value="F:FAD binding"/>
    <property type="evidence" value="ECO:0007669"/>
    <property type="project" value="InterPro"/>
</dbReference>
<dbReference type="PANTHER" id="PTHR43004:SF19">
    <property type="entry name" value="BINDING MONOOXYGENASE, PUTATIVE (JCVI)-RELATED"/>
    <property type="match status" value="1"/>
</dbReference>
<evidence type="ECO:0000256" key="3">
    <source>
        <dbReference type="ARBA" id="ARBA00022827"/>
    </source>
</evidence>
<accession>A0AAU7ZT20</accession>
<keyword evidence="6" id="KW-0503">Monooxygenase</keyword>
<keyword evidence="2" id="KW-0285">Flavoprotein</keyword>
<dbReference type="AlphaFoldDB" id="A0AAU7ZT20"/>
<proteinExistence type="predicted"/>
<dbReference type="Pfam" id="PF01494">
    <property type="entry name" value="FAD_binding_3"/>
    <property type="match status" value="1"/>
</dbReference>
<dbReference type="SUPFAM" id="SSF51905">
    <property type="entry name" value="FAD/NAD(P)-binding domain"/>
    <property type="match status" value="1"/>
</dbReference>
<feature type="domain" description="FAD-binding" evidence="5">
    <location>
        <begin position="3"/>
        <end position="330"/>
    </location>
</feature>
<evidence type="ECO:0000256" key="1">
    <source>
        <dbReference type="ARBA" id="ARBA00001974"/>
    </source>
</evidence>
<dbReference type="InterPro" id="IPR036188">
    <property type="entry name" value="FAD/NAD-bd_sf"/>
</dbReference>